<feature type="region of interest" description="Disordered" evidence="3">
    <location>
        <begin position="35"/>
        <end position="56"/>
    </location>
</feature>
<dbReference type="SUPFAM" id="SSF50494">
    <property type="entry name" value="Trypsin-like serine proteases"/>
    <property type="match status" value="1"/>
</dbReference>
<dbReference type="InterPro" id="IPR001940">
    <property type="entry name" value="Peptidase_S1C"/>
</dbReference>
<accession>A0A223S3N3</accession>
<evidence type="ECO:0000256" key="2">
    <source>
        <dbReference type="ARBA" id="ARBA00022801"/>
    </source>
</evidence>
<sequence>MPVWSVMLVVALVGVVSAGVGGTIGAQLGLSNGDATRTGAPSLNNPPPTGAPSRAPDTVAGVAQRVSPSVVSIQASGPGLSGNGSGFVIADDHVVTNNHVSSALERKGIEVVYSDGHTSGAEVVGSAPSADLAVLKLKDPVDVEALEFGDSDQVTVGDEVIAIGAPLGLAGTVTTGIISAVDRPVSVGEAGEETFISALQTDAAINPGNSGGPLVDAQGRVIGVNSAIATMGALSGEQSGSIGLGFAIPSAQTKGSSTN</sequence>
<dbReference type="Proteomes" id="UP000215005">
    <property type="component" value="Chromosome"/>
</dbReference>
<dbReference type="KEGG" id="ngv:CDO52_07720"/>
<protein>
    <submittedName>
        <fullName evidence="4">Serine protease</fullName>
    </submittedName>
</protein>
<evidence type="ECO:0000313" key="4">
    <source>
        <dbReference type="EMBL" id="ASU82687.1"/>
    </source>
</evidence>
<dbReference type="InterPro" id="IPR009003">
    <property type="entry name" value="Peptidase_S1_PA"/>
</dbReference>
<dbReference type="EMBL" id="CP022753">
    <property type="protein sequence ID" value="ASU82687.1"/>
    <property type="molecule type" value="Genomic_DNA"/>
</dbReference>
<keyword evidence="5" id="KW-1185">Reference proteome</keyword>
<dbReference type="AlphaFoldDB" id="A0A223S3N3"/>
<gene>
    <name evidence="4" type="ORF">CDO52_07720</name>
</gene>
<keyword evidence="2" id="KW-0378">Hydrolase</keyword>
<dbReference type="OrthoDB" id="9758917at2"/>
<dbReference type="GO" id="GO:0004252">
    <property type="term" value="F:serine-type endopeptidase activity"/>
    <property type="evidence" value="ECO:0007669"/>
    <property type="project" value="InterPro"/>
</dbReference>
<dbReference type="PANTHER" id="PTHR43343:SF3">
    <property type="entry name" value="PROTEASE DO-LIKE 8, CHLOROPLASTIC"/>
    <property type="match status" value="1"/>
</dbReference>
<dbReference type="GO" id="GO:0006508">
    <property type="term" value="P:proteolysis"/>
    <property type="evidence" value="ECO:0007669"/>
    <property type="project" value="UniProtKB-KW"/>
</dbReference>
<organism evidence="4 5">
    <name type="scientific">Nocardiopsis gilva YIM 90087</name>
    <dbReference type="NCBI Taxonomy" id="1235441"/>
    <lineage>
        <taxon>Bacteria</taxon>
        <taxon>Bacillati</taxon>
        <taxon>Actinomycetota</taxon>
        <taxon>Actinomycetes</taxon>
        <taxon>Streptosporangiales</taxon>
        <taxon>Nocardiopsidaceae</taxon>
        <taxon>Nocardiopsis</taxon>
    </lineage>
</organism>
<evidence type="ECO:0000256" key="1">
    <source>
        <dbReference type="ARBA" id="ARBA00022670"/>
    </source>
</evidence>
<evidence type="ECO:0000313" key="5">
    <source>
        <dbReference type="Proteomes" id="UP000215005"/>
    </source>
</evidence>
<dbReference type="PRINTS" id="PR00834">
    <property type="entry name" value="PROTEASES2C"/>
</dbReference>
<dbReference type="Pfam" id="PF13365">
    <property type="entry name" value="Trypsin_2"/>
    <property type="match status" value="1"/>
</dbReference>
<name>A0A223S3N3_9ACTN</name>
<proteinExistence type="predicted"/>
<keyword evidence="1 4" id="KW-0645">Protease</keyword>
<evidence type="ECO:0000256" key="3">
    <source>
        <dbReference type="SAM" id="MobiDB-lite"/>
    </source>
</evidence>
<dbReference type="Gene3D" id="2.40.10.120">
    <property type="match status" value="1"/>
</dbReference>
<reference evidence="4 5" key="1">
    <citation type="submission" date="2017-08" db="EMBL/GenBank/DDBJ databases">
        <title>The complete genome sequence of Nocardiopsis gilva YIM 90087.</title>
        <authorList>
            <person name="Yin M."/>
            <person name="Tang S."/>
        </authorList>
    </citation>
    <scope>NUCLEOTIDE SEQUENCE [LARGE SCALE GENOMIC DNA]</scope>
    <source>
        <strain evidence="4 5">YIM 90087</strain>
    </source>
</reference>
<dbReference type="InterPro" id="IPR051201">
    <property type="entry name" value="Chloro_Bact_Ser_Proteases"/>
</dbReference>
<dbReference type="PANTHER" id="PTHR43343">
    <property type="entry name" value="PEPTIDASE S12"/>
    <property type="match status" value="1"/>
</dbReference>